<feature type="region of interest" description="Disordered" evidence="1">
    <location>
        <begin position="61"/>
        <end position="80"/>
    </location>
</feature>
<evidence type="ECO:0000256" key="1">
    <source>
        <dbReference type="SAM" id="MobiDB-lite"/>
    </source>
</evidence>
<protein>
    <recommendedName>
        <fullName evidence="4">Alpha/beta hydrolase fold-3 domain-containing protein</fullName>
    </recommendedName>
</protein>
<dbReference type="EMBL" id="CM029043">
    <property type="protein sequence ID" value="KAG2611211.1"/>
    <property type="molecule type" value="Genomic_DNA"/>
</dbReference>
<sequence length="124" mass="13532">MNRYLYRYFWGGRKACFLVVPAAADGADDLRMNPLALPSASGLRKMPGGGCWCARRRKTWGRRGAGPTKRRSRRAGGGGAAEWFESEGEEHVFFLAKPASDRAVAALMDRVVAFFTASDATDGD</sequence>
<evidence type="ECO:0008006" key="4">
    <source>
        <dbReference type="Google" id="ProtNLM"/>
    </source>
</evidence>
<organism evidence="2 3">
    <name type="scientific">Panicum virgatum</name>
    <name type="common">Blackwell switchgrass</name>
    <dbReference type="NCBI Taxonomy" id="38727"/>
    <lineage>
        <taxon>Eukaryota</taxon>
        <taxon>Viridiplantae</taxon>
        <taxon>Streptophyta</taxon>
        <taxon>Embryophyta</taxon>
        <taxon>Tracheophyta</taxon>
        <taxon>Spermatophyta</taxon>
        <taxon>Magnoliopsida</taxon>
        <taxon>Liliopsida</taxon>
        <taxon>Poales</taxon>
        <taxon>Poaceae</taxon>
        <taxon>PACMAD clade</taxon>
        <taxon>Panicoideae</taxon>
        <taxon>Panicodae</taxon>
        <taxon>Paniceae</taxon>
        <taxon>Panicinae</taxon>
        <taxon>Panicum</taxon>
        <taxon>Panicum sect. Hiantes</taxon>
    </lineage>
</organism>
<proteinExistence type="predicted"/>
<gene>
    <name evidence="2" type="ORF">PVAP13_4KG141305</name>
</gene>
<dbReference type="Proteomes" id="UP000823388">
    <property type="component" value="Chromosome 4K"/>
</dbReference>
<comment type="caution">
    <text evidence="2">The sequence shown here is derived from an EMBL/GenBank/DDBJ whole genome shotgun (WGS) entry which is preliminary data.</text>
</comment>
<name>A0A8T0THA3_PANVG</name>
<dbReference type="AlphaFoldDB" id="A0A8T0THA3"/>
<evidence type="ECO:0000313" key="3">
    <source>
        <dbReference type="Proteomes" id="UP000823388"/>
    </source>
</evidence>
<evidence type="ECO:0000313" key="2">
    <source>
        <dbReference type="EMBL" id="KAG2611211.1"/>
    </source>
</evidence>
<accession>A0A8T0THA3</accession>
<keyword evidence="3" id="KW-1185">Reference proteome</keyword>
<reference evidence="2" key="1">
    <citation type="submission" date="2020-05" db="EMBL/GenBank/DDBJ databases">
        <title>WGS assembly of Panicum virgatum.</title>
        <authorList>
            <person name="Lovell J.T."/>
            <person name="Jenkins J."/>
            <person name="Shu S."/>
            <person name="Juenger T.E."/>
            <person name="Schmutz J."/>
        </authorList>
    </citation>
    <scope>NUCLEOTIDE SEQUENCE</scope>
    <source>
        <strain evidence="2">AP13</strain>
    </source>
</reference>